<feature type="transmembrane region" description="Helical" evidence="8">
    <location>
        <begin position="131"/>
        <end position="156"/>
    </location>
</feature>
<name>A0A1H7SKL6_9RHOB</name>
<evidence type="ECO:0000256" key="8">
    <source>
        <dbReference type="SAM" id="Phobius"/>
    </source>
</evidence>
<dbReference type="EMBL" id="FNZQ01000008">
    <property type="protein sequence ID" value="SEL73221.1"/>
    <property type="molecule type" value="Genomic_DNA"/>
</dbReference>
<sequence length="238" mass="25148">MVRSPFRRGVAEGLPFLVIMVPFGALFGVLGVEAGLPIAQVMGFSVLVIAGASQFTAVQLMLDSVPAVIVVLSALAVNLRMAMYSAAMVPHIGAAPLWQRSLIAYFLVDQTYALSVSAYEDRVDWGIADKVAYFAGTALPVFPAWVGSTFVGAVLGARVPDEWALDFALPLAFLALVGPLLKTRAHVAAAFVSVVGALALVWVPWNLGLILAAILALMTGAEVERRTAARPVGTEQRT</sequence>
<proteinExistence type="inferred from homology"/>
<evidence type="ECO:0000256" key="5">
    <source>
        <dbReference type="ARBA" id="ARBA00022692"/>
    </source>
</evidence>
<dbReference type="STRING" id="188906.SAMN04488526_3402"/>
<keyword evidence="3" id="KW-0813">Transport</keyword>
<feature type="transmembrane region" description="Helical" evidence="8">
    <location>
        <begin position="163"/>
        <end position="181"/>
    </location>
</feature>
<dbReference type="InterPro" id="IPR011606">
    <property type="entry name" value="Brnchd-chn_aa_trnsp_permease"/>
</dbReference>
<accession>A0A1H7SKL6</accession>
<dbReference type="GO" id="GO:0005886">
    <property type="term" value="C:plasma membrane"/>
    <property type="evidence" value="ECO:0007669"/>
    <property type="project" value="UniProtKB-SubCell"/>
</dbReference>
<keyword evidence="6 8" id="KW-1133">Transmembrane helix</keyword>
<protein>
    <submittedName>
        <fullName evidence="9">4-azaleucine resistance probable transporter AzlC</fullName>
    </submittedName>
</protein>
<keyword evidence="10" id="KW-1185">Reference proteome</keyword>
<evidence type="ECO:0000256" key="4">
    <source>
        <dbReference type="ARBA" id="ARBA00022475"/>
    </source>
</evidence>
<keyword evidence="5 8" id="KW-0812">Transmembrane</keyword>
<gene>
    <name evidence="9" type="ORF">SAMN04488526_3402</name>
</gene>
<comment type="subcellular location">
    <subcellularLocation>
        <location evidence="1">Cell membrane</location>
        <topology evidence="1">Multi-pass membrane protein</topology>
    </subcellularLocation>
</comment>
<dbReference type="Pfam" id="PF03591">
    <property type="entry name" value="AzlC"/>
    <property type="match status" value="1"/>
</dbReference>
<dbReference type="GO" id="GO:1903785">
    <property type="term" value="P:L-valine transmembrane transport"/>
    <property type="evidence" value="ECO:0007669"/>
    <property type="project" value="TreeGrafter"/>
</dbReference>
<evidence type="ECO:0000256" key="6">
    <source>
        <dbReference type="ARBA" id="ARBA00022989"/>
    </source>
</evidence>
<feature type="transmembrane region" description="Helical" evidence="8">
    <location>
        <begin position="13"/>
        <end position="32"/>
    </location>
</feature>
<evidence type="ECO:0000256" key="7">
    <source>
        <dbReference type="ARBA" id="ARBA00023136"/>
    </source>
</evidence>
<reference evidence="9 10" key="1">
    <citation type="submission" date="2016-10" db="EMBL/GenBank/DDBJ databases">
        <authorList>
            <person name="de Groot N.N."/>
        </authorList>
    </citation>
    <scope>NUCLEOTIDE SEQUENCE [LARGE SCALE GENOMIC DNA]</scope>
    <source>
        <strain evidence="9 10">DSM 14858</strain>
    </source>
</reference>
<evidence type="ECO:0000313" key="9">
    <source>
        <dbReference type="EMBL" id="SEL73221.1"/>
    </source>
</evidence>
<keyword evidence="4" id="KW-1003">Cell membrane</keyword>
<dbReference type="Proteomes" id="UP000199283">
    <property type="component" value="Unassembled WGS sequence"/>
</dbReference>
<evidence type="ECO:0000313" key="10">
    <source>
        <dbReference type="Proteomes" id="UP000199283"/>
    </source>
</evidence>
<dbReference type="RefSeq" id="WP_245737662.1">
    <property type="nucleotide sequence ID" value="NZ_FNZQ01000008.1"/>
</dbReference>
<comment type="similarity">
    <text evidence="2">Belongs to the AzlC family.</text>
</comment>
<organism evidence="9 10">
    <name type="scientific">Jannaschia helgolandensis</name>
    <dbReference type="NCBI Taxonomy" id="188906"/>
    <lineage>
        <taxon>Bacteria</taxon>
        <taxon>Pseudomonadati</taxon>
        <taxon>Pseudomonadota</taxon>
        <taxon>Alphaproteobacteria</taxon>
        <taxon>Rhodobacterales</taxon>
        <taxon>Roseobacteraceae</taxon>
        <taxon>Jannaschia</taxon>
    </lineage>
</organism>
<feature type="transmembrane region" description="Helical" evidence="8">
    <location>
        <begin position="187"/>
        <end position="217"/>
    </location>
</feature>
<evidence type="ECO:0000256" key="3">
    <source>
        <dbReference type="ARBA" id="ARBA00022448"/>
    </source>
</evidence>
<dbReference type="PANTHER" id="PTHR34979">
    <property type="entry name" value="INNER MEMBRANE PROTEIN YGAZ"/>
    <property type="match status" value="1"/>
</dbReference>
<evidence type="ECO:0000256" key="2">
    <source>
        <dbReference type="ARBA" id="ARBA00010735"/>
    </source>
</evidence>
<dbReference type="PANTHER" id="PTHR34979:SF1">
    <property type="entry name" value="INNER MEMBRANE PROTEIN YGAZ"/>
    <property type="match status" value="1"/>
</dbReference>
<evidence type="ECO:0000256" key="1">
    <source>
        <dbReference type="ARBA" id="ARBA00004651"/>
    </source>
</evidence>
<dbReference type="AlphaFoldDB" id="A0A1H7SKL6"/>
<keyword evidence="7 8" id="KW-0472">Membrane</keyword>